<keyword evidence="3 4" id="KW-0413">Isomerase</keyword>
<dbReference type="EMBL" id="AP014633">
    <property type="protein sequence ID" value="BAP55331.1"/>
    <property type="molecule type" value="Genomic_DNA"/>
</dbReference>
<keyword evidence="10" id="KW-1185">Reference proteome</keyword>
<dbReference type="AlphaFoldDB" id="A0A090BUL8"/>
<comment type="function">
    <text evidence="4">Formation of pseudouridine at positions 38, 39 and 40 in the anticodon stem and loop of transfer RNAs.</text>
</comment>
<dbReference type="STRING" id="40754.THII_1034"/>
<feature type="active site" description="Nucleophile" evidence="4 5">
    <location>
        <position position="51"/>
    </location>
</feature>
<dbReference type="KEGG" id="tig:THII_1034"/>
<keyword evidence="2 4" id="KW-0819">tRNA processing</keyword>
<comment type="subunit">
    <text evidence="4">Homodimer.</text>
</comment>
<dbReference type="InterPro" id="IPR020094">
    <property type="entry name" value="TruA/RsuA/RluB/E/F_N"/>
</dbReference>
<dbReference type="InterPro" id="IPR020095">
    <property type="entry name" value="PsdUridine_synth_TruA_C"/>
</dbReference>
<dbReference type="Gene3D" id="3.30.70.660">
    <property type="entry name" value="Pseudouridine synthase I, catalytic domain, C-terminal subdomain"/>
    <property type="match status" value="1"/>
</dbReference>
<dbReference type="GO" id="GO:0003723">
    <property type="term" value="F:RNA binding"/>
    <property type="evidence" value="ECO:0007669"/>
    <property type="project" value="InterPro"/>
</dbReference>
<gene>
    <name evidence="4" type="primary">truA</name>
    <name evidence="9" type="ORF">THII_1034</name>
</gene>
<dbReference type="HAMAP" id="MF_00171">
    <property type="entry name" value="TruA"/>
    <property type="match status" value="1"/>
</dbReference>
<dbReference type="FunFam" id="3.30.70.580:FF:000001">
    <property type="entry name" value="tRNA pseudouridine synthase A"/>
    <property type="match status" value="1"/>
</dbReference>
<dbReference type="SUPFAM" id="SSF55120">
    <property type="entry name" value="Pseudouridine synthase"/>
    <property type="match status" value="1"/>
</dbReference>
<feature type="binding site" evidence="4 6">
    <location>
        <position position="109"/>
    </location>
    <ligand>
        <name>substrate</name>
    </ligand>
</feature>
<evidence type="ECO:0000256" key="7">
    <source>
        <dbReference type="RuleBase" id="RU003792"/>
    </source>
</evidence>
<dbReference type="PANTHER" id="PTHR11142">
    <property type="entry name" value="PSEUDOURIDYLATE SYNTHASE"/>
    <property type="match status" value="1"/>
</dbReference>
<dbReference type="CDD" id="cd02570">
    <property type="entry name" value="PseudoU_synth_EcTruA"/>
    <property type="match status" value="1"/>
</dbReference>
<evidence type="ECO:0000313" key="10">
    <source>
        <dbReference type="Proteomes" id="UP000031623"/>
    </source>
</evidence>
<comment type="catalytic activity">
    <reaction evidence="4 7">
        <text>uridine(38/39/40) in tRNA = pseudouridine(38/39/40) in tRNA</text>
        <dbReference type="Rhea" id="RHEA:22376"/>
        <dbReference type="Rhea" id="RHEA-COMP:10085"/>
        <dbReference type="Rhea" id="RHEA-COMP:10087"/>
        <dbReference type="ChEBI" id="CHEBI:65314"/>
        <dbReference type="ChEBI" id="CHEBI:65315"/>
        <dbReference type="EC" id="5.4.99.12"/>
    </reaction>
</comment>
<dbReference type="EC" id="5.4.99.12" evidence="4"/>
<name>A0A090BUL8_9GAMM</name>
<protein>
    <recommendedName>
        <fullName evidence="4">tRNA pseudouridine synthase A</fullName>
        <ecNumber evidence="4">5.4.99.12</ecNumber>
    </recommendedName>
    <alternativeName>
        <fullName evidence="4">tRNA pseudouridine(38-40) synthase</fullName>
    </alternativeName>
    <alternativeName>
        <fullName evidence="4">tRNA pseudouridylate synthase I</fullName>
    </alternativeName>
    <alternativeName>
        <fullName evidence="4">tRNA-uridine isomerase I</fullName>
    </alternativeName>
</protein>
<proteinExistence type="inferred from homology"/>
<dbReference type="Pfam" id="PF01416">
    <property type="entry name" value="PseudoU_synth_1"/>
    <property type="match status" value="2"/>
</dbReference>
<evidence type="ECO:0000256" key="1">
    <source>
        <dbReference type="ARBA" id="ARBA00009375"/>
    </source>
</evidence>
<dbReference type="InterPro" id="IPR020103">
    <property type="entry name" value="PsdUridine_synth_cat_dom_sf"/>
</dbReference>
<reference evidence="9 10" key="1">
    <citation type="journal article" date="2014" name="ISME J.">
        <title>Ecophysiology of Thioploca ingrica as revealed by the complete genome sequence supplemented with proteomic evidence.</title>
        <authorList>
            <person name="Kojima H."/>
            <person name="Ogura Y."/>
            <person name="Yamamoto N."/>
            <person name="Togashi T."/>
            <person name="Mori H."/>
            <person name="Watanabe T."/>
            <person name="Nemoto F."/>
            <person name="Kurokawa K."/>
            <person name="Hayashi T."/>
            <person name="Fukui M."/>
        </authorList>
    </citation>
    <scope>NUCLEOTIDE SEQUENCE [LARGE SCALE GENOMIC DNA]</scope>
</reference>
<dbReference type="PROSITE" id="PS51257">
    <property type="entry name" value="PROKAR_LIPOPROTEIN"/>
    <property type="match status" value="1"/>
</dbReference>
<evidence type="ECO:0000256" key="4">
    <source>
        <dbReference type="HAMAP-Rule" id="MF_00171"/>
    </source>
</evidence>
<dbReference type="InterPro" id="IPR001406">
    <property type="entry name" value="PsdUridine_synth_TruA"/>
</dbReference>
<sequence>MRIALGVEYAGTHFCGWQFQPHAPSIQGCVEAALSKVAHHPVTVICAGRTDTGVHALAQVIHMDVTAQRSPRSWVLGANANLSKDISILWAQPVDEGFHARFSASARHYRYIILNRPTRPALLAKQVTWEHRPLNVEKMQVAANYLIGTHDFSSYRALACQAKNPIRTLSSLTVSRVDEQVIIEISANAFLHHMVRNIAGVLMTIGCGEQLPLWAKTVLESRNRTQGGVTAPASGLYLCGVDYPSPYIFPKQSIL</sequence>
<dbReference type="PANTHER" id="PTHR11142:SF0">
    <property type="entry name" value="TRNA PSEUDOURIDINE SYNTHASE-LIKE 1"/>
    <property type="match status" value="1"/>
</dbReference>
<evidence type="ECO:0000259" key="8">
    <source>
        <dbReference type="Pfam" id="PF01416"/>
    </source>
</evidence>
<evidence type="ECO:0000313" key="9">
    <source>
        <dbReference type="EMBL" id="BAP55331.1"/>
    </source>
</evidence>
<organism evidence="9 10">
    <name type="scientific">Thioploca ingrica</name>
    <dbReference type="NCBI Taxonomy" id="40754"/>
    <lineage>
        <taxon>Bacteria</taxon>
        <taxon>Pseudomonadati</taxon>
        <taxon>Pseudomonadota</taxon>
        <taxon>Gammaproteobacteria</taxon>
        <taxon>Thiotrichales</taxon>
        <taxon>Thiotrichaceae</taxon>
        <taxon>Thioploca</taxon>
    </lineage>
</organism>
<dbReference type="Proteomes" id="UP000031623">
    <property type="component" value="Chromosome"/>
</dbReference>
<dbReference type="OrthoDB" id="9811823at2"/>
<evidence type="ECO:0000256" key="6">
    <source>
        <dbReference type="PIRSR" id="PIRSR001430-2"/>
    </source>
</evidence>
<dbReference type="NCBIfam" id="TIGR00071">
    <property type="entry name" value="hisT_truA"/>
    <property type="match status" value="1"/>
</dbReference>
<dbReference type="PIRSF" id="PIRSF001430">
    <property type="entry name" value="tRNA_psdUrid_synth"/>
    <property type="match status" value="1"/>
</dbReference>
<evidence type="ECO:0000256" key="3">
    <source>
        <dbReference type="ARBA" id="ARBA00023235"/>
    </source>
</evidence>
<accession>A0A090BUL8</accession>
<dbReference type="GO" id="GO:0031119">
    <property type="term" value="P:tRNA pseudouridine synthesis"/>
    <property type="evidence" value="ECO:0007669"/>
    <property type="project" value="UniProtKB-UniRule"/>
</dbReference>
<feature type="domain" description="Pseudouridine synthase I TruA alpha/beta" evidence="8">
    <location>
        <begin position="8"/>
        <end position="102"/>
    </location>
</feature>
<dbReference type="HOGENOM" id="CLU_014673_0_2_6"/>
<dbReference type="InterPro" id="IPR020097">
    <property type="entry name" value="PsdUridine_synth_TruA_a/b_dom"/>
</dbReference>
<evidence type="ECO:0000256" key="2">
    <source>
        <dbReference type="ARBA" id="ARBA00022694"/>
    </source>
</evidence>
<comment type="caution">
    <text evidence="4">Lacks conserved residue(s) required for the propagation of feature annotation.</text>
</comment>
<evidence type="ECO:0000256" key="5">
    <source>
        <dbReference type="PIRSR" id="PIRSR001430-1"/>
    </source>
</evidence>
<comment type="similarity">
    <text evidence="1 4 7">Belongs to the tRNA pseudouridine synthase TruA family.</text>
</comment>
<feature type="domain" description="Pseudouridine synthase I TruA alpha/beta" evidence="8">
    <location>
        <begin position="142"/>
        <end position="244"/>
    </location>
</feature>
<dbReference type="GO" id="GO:0160147">
    <property type="term" value="F:tRNA pseudouridine(38-40) synthase activity"/>
    <property type="evidence" value="ECO:0007669"/>
    <property type="project" value="UniProtKB-EC"/>
</dbReference>
<dbReference type="Gene3D" id="3.30.70.580">
    <property type="entry name" value="Pseudouridine synthase I, catalytic domain, N-terminal subdomain"/>
    <property type="match status" value="1"/>
</dbReference>